<dbReference type="InterPro" id="IPR017938">
    <property type="entry name" value="Riboflavin_synthase-like_b-brl"/>
</dbReference>
<sequence>METADTATLALEPKDRANAMPFEPGQFNMLYAFGGGEVPISISGDPRETGRIIHTIRAVGSVTRPLIAHERGALVGLRGPFGAGWPVEAARGKDLLIIAGGLGLAPLRPAILDALHRRSAFQRIVILYGAKDPDSLLFLGDIADWRGRPDVGFDVTVDRAGQDWHGNIGVILRLIKAAHFDPANAVAFICGPEVMMRLAADELMARDLPQDSIYVSLERNMKCAFARCGHCQFGPHFVCKDGPVFRLDRIRALLQTPEI</sequence>
<evidence type="ECO:0000313" key="3">
    <source>
        <dbReference type="EMBL" id="PQA85969.1"/>
    </source>
</evidence>
<name>A0A2S7K0D5_9PROT</name>
<dbReference type="InterPro" id="IPR039261">
    <property type="entry name" value="FNR_nucleotide-bd"/>
</dbReference>
<dbReference type="InterPro" id="IPR001433">
    <property type="entry name" value="OxRdtase_FAD/NAD-bd"/>
</dbReference>
<evidence type="ECO:0000256" key="1">
    <source>
        <dbReference type="PIRSR" id="PIRSR006816-2"/>
    </source>
</evidence>
<dbReference type="GO" id="GO:0016491">
    <property type="term" value="F:oxidoreductase activity"/>
    <property type="evidence" value="ECO:0007669"/>
    <property type="project" value="InterPro"/>
</dbReference>
<keyword evidence="4" id="KW-1185">Reference proteome</keyword>
<accession>A0A2S7K0D5</accession>
<dbReference type="CDD" id="cd06221">
    <property type="entry name" value="sulfite_reductase_like"/>
    <property type="match status" value="1"/>
</dbReference>
<dbReference type="GO" id="GO:0050660">
    <property type="term" value="F:flavin adenine dinucleotide binding"/>
    <property type="evidence" value="ECO:0007669"/>
    <property type="project" value="InterPro"/>
</dbReference>
<feature type="domain" description="FAD-binding FR-type" evidence="2">
    <location>
        <begin position="1"/>
        <end position="87"/>
    </location>
</feature>
<dbReference type="PRINTS" id="PR00410">
    <property type="entry name" value="PHEHYDRXLASE"/>
</dbReference>
<dbReference type="GO" id="GO:0051537">
    <property type="term" value="F:2 iron, 2 sulfur cluster binding"/>
    <property type="evidence" value="ECO:0007669"/>
    <property type="project" value="UniProtKB-KW"/>
</dbReference>
<protein>
    <submittedName>
        <fullName evidence="3">Ni/Fe hydrogenase subunit gamma</fullName>
    </submittedName>
</protein>
<keyword evidence="1" id="KW-0479">Metal-binding</keyword>
<dbReference type="AlphaFoldDB" id="A0A2S7K0D5"/>
<dbReference type="OrthoDB" id="9806195at2"/>
<gene>
    <name evidence="3" type="ORF">CW354_16420</name>
</gene>
<feature type="binding site" evidence="1">
    <location>
        <position position="231"/>
    </location>
    <ligand>
        <name>[2Fe-2S] cluster</name>
        <dbReference type="ChEBI" id="CHEBI:190135"/>
    </ligand>
</feature>
<evidence type="ECO:0000259" key="2">
    <source>
        <dbReference type="PROSITE" id="PS51384"/>
    </source>
</evidence>
<keyword evidence="1" id="KW-0408">Iron</keyword>
<dbReference type="Gene3D" id="3.40.50.80">
    <property type="entry name" value="Nucleotide-binding domain of ferredoxin-NADP reductase (FNR) module"/>
    <property type="match status" value="1"/>
</dbReference>
<dbReference type="Pfam" id="PF00175">
    <property type="entry name" value="NAD_binding_1"/>
    <property type="match status" value="1"/>
</dbReference>
<dbReference type="InterPro" id="IPR019480">
    <property type="entry name" value="Dihydroorotate_DH_Fe-S-bd"/>
</dbReference>
<evidence type="ECO:0000313" key="4">
    <source>
        <dbReference type="Proteomes" id="UP000239504"/>
    </source>
</evidence>
<dbReference type="Gene3D" id="2.40.30.10">
    <property type="entry name" value="Translation factors"/>
    <property type="match status" value="1"/>
</dbReference>
<dbReference type="InterPro" id="IPR012165">
    <property type="entry name" value="Cyt_c3_hydrogenase_gsu"/>
</dbReference>
<dbReference type="PANTHER" id="PTHR43513">
    <property type="entry name" value="DIHYDROOROTATE DEHYDROGENASE B (NAD(+)), ELECTRON TRANSFER SUBUNIT"/>
    <property type="match status" value="1"/>
</dbReference>
<organism evidence="3 4">
    <name type="scientific">Hyphococcus luteus</name>
    <dbReference type="NCBI Taxonomy" id="2058213"/>
    <lineage>
        <taxon>Bacteria</taxon>
        <taxon>Pseudomonadati</taxon>
        <taxon>Pseudomonadota</taxon>
        <taxon>Alphaproteobacteria</taxon>
        <taxon>Parvularculales</taxon>
        <taxon>Parvularculaceae</taxon>
        <taxon>Hyphococcus</taxon>
    </lineage>
</organism>
<feature type="binding site" evidence="1">
    <location>
        <position position="223"/>
    </location>
    <ligand>
        <name>[2Fe-2S] cluster</name>
        <dbReference type="ChEBI" id="CHEBI:190135"/>
    </ligand>
</feature>
<dbReference type="Proteomes" id="UP000239504">
    <property type="component" value="Unassembled WGS sequence"/>
</dbReference>
<dbReference type="EMBL" id="PJCH01000015">
    <property type="protein sequence ID" value="PQA85969.1"/>
    <property type="molecule type" value="Genomic_DNA"/>
</dbReference>
<feature type="binding site" evidence="1">
    <location>
        <position position="239"/>
    </location>
    <ligand>
        <name>[2Fe-2S] cluster</name>
        <dbReference type="ChEBI" id="CHEBI:190135"/>
    </ligand>
</feature>
<dbReference type="InterPro" id="IPR017927">
    <property type="entry name" value="FAD-bd_FR_type"/>
</dbReference>
<dbReference type="PIRSF" id="PIRSF006816">
    <property type="entry name" value="Cyc3_hyd_g"/>
    <property type="match status" value="1"/>
</dbReference>
<comment type="caution">
    <text evidence="3">The sequence shown here is derived from an EMBL/GenBank/DDBJ whole genome shotgun (WGS) entry which is preliminary data.</text>
</comment>
<keyword evidence="1" id="KW-0411">Iron-sulfur</keyword>
<comment type="cofactor">
    <cofactor evidence="1">
        <name>[2Fe-2S] cluster</name>
        <dbReference type="ChEBI" id="CHEBI:190135"/>
    </cofactor>
    <text evidence="1">Binds 1 [2Fe-2S] cluster per subunit.</text>
</comment>
<dbReference type="Pfam" id="PF10418">
    <property type="entry name" value="DHODB_Fe-S_bind"/>
    <property type="match status" value="1"/>
</dbReference>
<keyword evidence="1" id="KW-0001">2Fe-2S</keyword>
<feature type="binding site" evidence="1">
    <location>
        <position position="228"/>
    </location>
    <ligand>
        <name>[2Fe-2S] cluster</name>
        <dbReference type="ChEBI" id="CHEBI:190135"/>
    </ligand>
</feature>
<dbReference type="PROSITE" id="PS51384">
    <property type="entry name" value="FAD_FR"/>
    <property type="match status" value="1"/>
</dbReference>
<proteinExistence type="predicted"/>
<dbReference type="GO" id="GO:0006221">
    <property type="term" value="P:pyrimidine nucleotide biosynthetic process"/>
    <property type="evidence" value="ECO:0007669"/>
    <property type="project" value="InterPro"/>
</dbReference>
<dbReference type="SUPFAM" id="SSF52343">
    <property type="entry name" value="Ferredoxin reductase-like, C-terminal NADP-linked domain"/>
    <property type="match status" value="1"/>
</dbReference>
<dbReference type="InterPro" id="IPR050353">
    <property type="entry name" value="PyrK_electron_transfer"/>
</dbReference>
<dbReference type="SUPFAM" id="SSF63380">
    <property type="entry name" value="Riboflavin synthase domain-like"/>
    <property type="match status" value="1"/>
</dbReference>
<dbReference type="PANTHER" id="PTHR43513:SF1">
    <property type="entry name" value="ANAEROBIC SULFITE REDUCTASE SUBUNIT B"/>
    <property type="match status" value="1"/>
</dbReference>
<dbReference type="GO" id="GO:0046872">
    <property type="term" value="F:metal ion binding"/>
    <property type="evidence" value="ECO:0007669"/>
    <property type="project" value="UniProtKB-KW"/>
</dbReference>
<reference evidence="3 4" key="1">
    <citation type="submission" date="2017-12" db="EMBL/GenBank/DDBJ databases">
        <authorList>
            <person name="Hurst M.R.H."/>
        </authorList>
    </citation>
    <scope>NUCLEOTIDE SEQUENCE [LARGE SCALE GENOMIC DNA]</scope>
    <source>
        <strain evidence="3 4">SY-3-19</strain>
    </source>
</reference>